<keyword evidence="2" id="KW-0378">Hydrolase</keyword>
<evidence type="ECO:0000256" key="3">
    <source>
        <dbReference type="ARBA" id="ARBA00022912"/>
    </source>
</evidence>
<dbReference type="GO" id="GO:0004725">
    <property type="term" value="F:protein tyrosine phosphatase activity"/>
    <property type="evidence" value="ECO:0007669"/>
    <property type="project" value="InterPro"/>
</dbReference>
<dbReference type="InterPro" id="IPR017867">
    <property type="entry name" value="Tyr_phospatase_low_mol_wt"/>
</dbReference>
<dbReference type="InterPro" id="IPR023485">
    <property type="entry name" value="Ptyr_pPase"/>
</dbReference>
<accession>A0A6I1GLH3</accession>
<feature type="compositionally biased region" description="Low complexity" evidence="5">
    <location>
        <begin position="239"/>
        <end position="255"/>
    </location>
</feature>
<dbReference type="Pfam" id="PF01451">
    <property type="entry name" value="LMWPc"/>
    <property type="match status" value="1"/>
</dbReference>
<evidence type="ECO:0000256" key="2">
    <source>
        <dbReference type="ARBA" id="ARBA00022801"/>
    </source>
</evidence>
<keyword evidence="8" id="KW-1185">Reference proteome</keyword>
<feature type="compositionally biased region" description="Low complexity" evidence="5">
    <location>
        <begin position="317"/>
        <end position="336"/>
    </location>
</feature>
<sequence>MHIVTVCAGNICRSPMAEYLIRHEAGQRHLTDITVSSAGTLRLPERTIDQTCNGLLERHGIDASGFHSTICSRDIIGNADLVLCFTHGLMADILQDNPTAIQRTFLITDFANMCDADVAQGGPEGRTASERLASVIADAPLLRPTLPEADEIADPYHQEQSAYVDAYLAIAQAVERIMAAANPASNAAEPAADATHAFAGSVTFVDIPSLPDIGDDGTAAADADGSPHGRLIPDISLGPDADAQPTAATQSAPAQFMTTSHQPWPTIPTPPQPPHGRHRHTDQDPAPTGLTPADSAFPPNPSEPQVPVIPDLPPLAIPTITLTPQADDSADSQSAANVRGTAKHANDTGTVKKKRTLFW</sequence>
<protein>
    <submittedName>
        <fullName evidence="7">Protein-tyrosine-phosphatase</fullName>
    </submittedName>
</protein>
<feature type="compositionally biased region" description="Pro residues" evidence="5">
    <location>
        <begin position="265"/>
        <end position="274"/>
    </location>
</feature>
<feature type="domain" description="Phosphotyrosine protein phosphatase I" evidence="6">
    <location>
        <begin position="1"/>
        <end position="180"/>
    </location>
</feature>
<dbReference type="RefSeq" id="WP_152234398.1">
    <property type="nucleotide sequence ID" value="NZ_JBHSKZ010000008.1"/>
</dbReference>
<feature type="active site" description="Nucleophile" evidence="4">
    <location>
        <position position="7"/>
    </location>
</feature>
<organism evidence="7 8">
    <name type="scientific">Bifidobacterium leontopitheci</name>
    <dbReference type="NCBI Taxonomy" id="2650774"/>
    <lineage>
        <taxon>Bacteria</taxon>
        <taxon>Bacillati</taxon>
        <taxon>Actinomycetota</taxon>
        <taxon>Actinomycetes</taxon>
        <taxon>Bifidobacteriales</taxon>
        <taxon>Bifidobacteriaceae</taxon>
        <taxon>Bifidobacterium</taxon>
    </lineage>
</organism>
<keyword evidence="3" id="KW-0904">Protein phosphatase</keyword>
<dbReference type="SUPFAM" id="SSF52788">
    <property type="entry name" value="Phosphotyrosine protein phosphatases I"/>
    <property type="match status" value="1"/>
</dbReference>
<dbReference type="Gene3D" id="3.40.50.2300">
    <property type="match status" value="1"/>
</dbReference>
<proteinExistence type="inferred from homology"/>
<evidence type="ECO:0000256" key="1">
    <source>
        <dbReference type="ARBA" id="ARBA00011063"/>
    </source>
</evidence>
<evidence type="ECO:0000313" key="8">
    <source>
        <dbReference type="Proteomes" id="UP000441772"/>
    </source>
</evidence>
<feature type="active site" description="Nucleophile" evidence="4">
    <location>
        <position position="13"/>
    </location>
</feature>
<name>A0A6I1GLH3_9BIFI</name>
<reference evidence="7 8" key="1">
    <citation type="submission" date="2019-09" db="EMBL/GenBank/DDBJ databases">
        <title>Characterization of the phylogenetic diversity of two novel species belonging to the genus Bifidobacterium: Bifidobacterium cebidarum sp. nov. and Bifidobacterium leontopitheci sp. nov.</title>
        <authorList>
            <person name="Lugli G.A."/>
            <person name="Duranti S."/>
            <person name="Milani C."/>
            <person name="Turroni F."/>
            <person name="Ventura M."/>
        </authorList>
    </citation>
    <scope>NUCLEOTIDE SEQUENCE [LARGE SCALE GENOMIC DNA]</scope>
    <source>
        <strain evidence="7 8">LMG 31471</strain>
    </source>
</reference>
<evidence type="ECO:0000256" key="4">
    <source>
        <dbReference type="PIRSR" id="PIRSR617867-1"/>
    </source>
</evidence>
<dbReference type="EMBL" id="WBVT01000012">
    <property type="protein sequence ID" value="KAB7790456.1"/>
    <property type="molecule type" value="Genomic_DNA"/>
</dbReference>
<dbReference type="PANTHER" id="PTHR11717:SF31">
    <property type="entry name" value="LOW MOLECULAR WEIGHT PROTEIN-TYROSINE-PHOSPHATASE ETP-RELATED"/>
    <property type="match status" value="1"/>
</dbReference>
<dbReference type="InterPro" id="IPR036196">
    <property type="entry name" value="Ptyr_pPase_sf"/>
</dbReference>
<gene>
    <name evidence="7" type="ORF">F7D09_1052</name>
</gene>
<dbReference type="Proteomes" id="UP000441772">
    <property type="component" value="Unassembled WGS sequence"/>
</dbReference>
<dbReference type="InterPro" id="IPR050438">
    <property type="entry name" value="LMW_PTPase"/>
</dbReference>
<dbReference type="PANTHER" id="PTHR11717">
    <property type="entry name" value="LOW MOLECULAR WEIGHT PROTEIN TYROSINE PHOSPHATASE"/>
    <property type="match status" value="1"/>
</dbReference>
<comment type="similarity">
    <text evidence="1">Belongs to the low molecular weight phosphotyrosine protein phosphatase family.</text>
</comment>
<comment type="caution">
    <text evidence="7">The sequence shown here is derived from an EMBL/GenBank/DDBJ whole genome shotgun (WGS) entry which is preliminary data.</text>
</comment>
<dbReference type="AlphaFoldDB" id="A0A6I1GLH3"/>
<dbReference type="SMART" id="SM00226">
    <property type="entry name" value="LMWPc"/>
    <property type="match status" value="1"/>
</dbReference>
<dbReference type="PRINTS" id="PR00719">
    <property type="entry name" value="LMWPTPASE"/>
</dbReference>
<evidence type="ECO:0000259" key="6">
    <source>
        <dbReference type="SMART" id="SM00226"/>
    </source>
</evidence>
<evidence type="ECO:0000256" key="5">
    <source>
        <dbReference type="SAM" id="MobiDB-lite"/>
    </source>
</evidence>
<evidence type="ECO:0000313" key="7">
    <source>
        <dbReference type="EMBL" id="KAB7790456.1"/>
    </source>
</evidence>
<feature type="region of interest" description="Disordered" evidence="5">
    <location>
        <begin position="215"/>
        <end position="359"/>
    </location>
</feature>